<dbReference type="InterPro" id="IPR021417">
    <property type="entry name" value="DUF3060"/>
</dbReference>
<protein>
    <submittedName>
        <fullName evidence="3">DUF3060 domain-containing protein</fullName>
    </submittedName>
</protein>
<sequence>MSLRPAFRTATAATGAVLVAILLSSCSGGQSPSPTESASSKPKASAAEPTKVTYNECLDGAAQVSVDRSEKPVRVVDCDGVNIITSDQSYELGAVKVLTVEASNATITIGEPGVQKIAVLGSGNTVTYTGAAPEVSDEGEGNTLSAR</sequence>
<proteinExistence type="predicted"/>
<reference evidence="3 4" key="1">
    <citation type="submission" date="2020-05" db="EMBL/GenBank/DDBJ databases">
        <title>Genome Sequencing of Type Strains.</title>
        <authorList>
            <person name="Lemaire J.F."/>
            <person name="Inderbitzin P."/>
            <person name="Gregorio O.A."/>
            <person name="Collins S.B."/>
            <person name="Wespe N."/>
            <person name="Knight-Connoni V."/>
        </authorList>
    </citation>
    <scope>NUCLEOTIDE SEQUENCE [LARGE SCALE GENOMIC DNA]</scope>
    <source>
        <strain evidence="3 4">DSM 20512</strain>
    </source>
</reference>
<feature type="chain" id="PRO_5038667417" evidence="2">
    <location>
        <begin position="30"/>
        <end position="147"/>
    </location>
</feature>
<organism evidence="3 4">
    <name type="scientific">Curtobacterium citreum</name>
    <dbReference type="NCBI Taxonomy" id="2036"/>
    <lineage>
        <taxon>Bacteria</taxon>
        <taxon>Bacillati</taxon>
        <taxon>Actinomycetota</taxon>
        <taxon>Actinomycetes</taxon>
        <taxon>Micrococcales</taxon>
        <taxon>Microbacteriaceae</taxon>
        <taxon>Curtobacterium</taxon>
    </lineage>
</organism>
<dbReference type="Proteomes" id="UP000539146">
    <property type="component" value="Unassembled WGS sequence"/>
</dbReference>
<dbReference type="EMBL" id="JABMCG010000076">
    <property type="protein sequence ID" value="NUU27124.1"/>
    <property type="molecule type" value="Genomic_DNA"/>
</dbReference>
<evidence type="ECO:0000256" key="1">
    <source>
        <dbReference type="SAM" id="MobiDB-lite"/>
    </source>
</evidence>
<dbReference type="Pfam" id="PF11259">
    <property type="entry name" value="DUF3060"/>
    <property type="match status" value="1"/>
</dbReference>
<evidence type="ECO:0000256" key="2">
    <source>
        <dbReference type="SAM" id="SignalP"/>
    </source>
</evidence>
<feature type="region of interest" description="Disordered" evidence="1">
    <location>
        <begin position="31"/>
        <end position="50"/>
    </location>
</feature>
<evidence type="ECO:0000313" key="4">
    <source>
        <dbReference type="Proteomes" id="UP000539146"/>
    </source>
</evidence>
<comment type="caution">
    <text evidence="3">The sequence shown here is derived from an EMBL/GenBank/DDBJ whole genome shotgun (WGS) entry which is preliminary data.</text>
</comment>
<evidence type="ECO:0000313" key="3">
    <source>
        <dbReference type="EMBL" id="NUU27124.1"/>
    </source>
</evidence>
<keyword evidence="2" id="KW-0732">Signal</keyword>
<accession>A0A850DPH9</accession>
<dbReference type="AlphaFoldDB" id="A0A850DPH9"/>
<name>A0A850DPH9_9MICO</name>
<gene>
    <name evidence="3" type="ORF">HP467_03200</name>
</gene>
<feature type="signal peptide" evidence="2">
    <location>
        <begin position="1"/>
        <end position="29"/>
    </location>
</feature>
<dbReference type="RefSeq" id="WP_058740796.1">
    <property type="nucleotide sequence ID" value="NZ_BAAAWP010000001.1"/>
</dbReference>
<dbReference type="PROSITE" id="PS51257">
    <property type="entry name" value="PROKAR_LIPOPROTEIN"/>
    <property type="match status" value="1"/>
</dbReference>